<dbReference type="Pfam" id="PF00912">
    <property type="entry name" value="Transgly"/>
    <property type="match status" value="1"/>
</dbReference>
<evidence type="ECO:0000256" key="4">
    <source>
        <dbReference type="ARBA" id="ARBA00022645"/>
    </source>
</evidence>
<evidence type="ECO:0000256" key="5">
    <source>
        <dbReference type="ARBA" id="ARBA00022670"/>
    </source>
</evidence>
<dbReference type="PANTHER" id="PTHR32282:SF27">
    <property type="entry name" value="PENICILLIN-BINDING PROTEIN 1A"/>
    <property type="match status" value="1"/>
</dbReference>
<comment type="similarity">
    <text evidence="2">In the C-terminal section; belongs to the transpeptidase family.</text>
</comment>
<feature type="domain" description="Penicillin-binding protein transpeptidase" evidence="20">
    <location>
        <begin position="361"/>
        <end position="607"/>
    </location>
</feature>
<keyword evidence="6" id="KW-0328">Glycosyltransferase</keyword>
<evidence type="ECO:0000256" key="11">
    <source>
        <dbReference type="ARBA" id="ARBA00022984"/>
    </source>
</evidence>
<dbReference type="Pfam" id="PF00905">
    <property type="entry name" value="Transpeptidase"/>
    <property type="match status" value="1"/>
</dbReference>
<comment type="catalytic activity">
    <reaction evidence="17">
        <text>[GlcNAc-(1-&gt;4)-Mur2Ac(oyl-L-Ala-gamma-D-Glu-L-Lys-D-Ala-D-Ala)](n)-di-trans,octa-cis-undecaprenyl diphosphate + beta-D-GlcNAc-(1-&gt;4)-Mur2Ac(oyl-L-Ala-gamma-D-Glu-L-Lys-D-Ala-D-Ala)-di-trans,octa-cis-undecaprenyl diphosphate = [GlcNAc-(1-&gt;4)-Mur2Ac(oyl-L-Ala-gamma-D-Glu-L-Lys-D-Ala-D-Ala)](n+1)-di-trans,octa-cis-undecaprenyl diphosphate + di-trans,octa-cis-undecaprenyl diphosphate + H(+)</text>
        <dbReference type="Rhea" id="RHEA:23708"/>
        <dbReference type="Rhea" id="RHEA-COMP:9602"/>
        <dbReference type="Rhea" id="RHEA-COMP:9603"/>
        <dbReference type="ChEBI" id="CHEBI:15378"/>
        <dbReference type="ChEBI" id="CHEBI:58405"/>
        <dbReference type="ChEBI" id="CHEBI:60033"/>
        <dbReference type="ChEBI" id="CHEBI:78435"/>
        <dbReference type="EC" id="2.4.99.28"/>
    </reaction>
</comment>
<dbReference type="GO" id="GO:0006508">
    <property type="term" value="P:proteolysis"/>
    <property type="evidence" value="ECO:0007669"/>
    <property type="project" value="UniProtKB-KW"/>
</dbReference>
<keyword evidence="5" id="KW-0645">Protease</keyword>
<dbReference type="GO" id="GO:0008360">
    <property type="term" value="P:regulation of cell shape"/>
    <property type="evidence" value="ECO:0007669"/>
    <property type="project" value="UniProtKB-KW"/>
</dbReference>
<dbReference type="InterPro" id="IPR001264">
    <property type="entry name" value="Glyco_trans_51"/>
</dbReference>
<dbReference type="SUPFAM" id="SSF53955">
    <property type="entry name" value="Lysozyme-like"/>
    <property type="match status" value="1"/>
</dbReference>
<dbReference type="InterPro" id="IPR036950">
    <property type="entry name" value="PBP_transglycosylase"/>
</dbReference>
<evidence type="ECO:0008006" key="24">
    <source>
        <dbReference type="Google" id="ProtNLM"/>
    </source>
</evidence>
<keyword evidence="8 19" id="KW-0812">Transmembrane</keyword>
<dbReference type="FunFam" id="1.10.3810.10:FF:000001">
    <property type="entry name" value="Penicillin-binding protein 1A"/>
    <property type="match status" value="1"/>
</dbReference>
<comment type="catalytic activity">
    <reaction evidence="16">
        <text>Preferential cleavage: (Ac)2-L-Lys-D-Ala-|-D-Ala. Also transpeptidation of peptidyl-alanyl moieties that are N-acyl substituents of D-alanine.</text>
        <dbReference type="EC" id="3.4.16.4"/>
    </reaction>
</comment>
<keyword evidence="11" id="KW-0573">Peptidoglycan synthesis</keyword>
<dbReference type="InterPro" id="IPR023346">
    <property type="entry name" value="Lysozyme-like_dom_sf"/>
</dbReference>
<evidence type="ECO:0000256" key="2">
    <source>
        <dbReference type="ARBA" id="ARBA00007090"/>
    </source>
</evidence>
<evidence type="ECO:0000259" key="21">
    <source>
        <dbReference type="Pfam" id="PF00912"/>
    </source>
</evidence>
<evidence type="ECO:0000256" key="7">
    <source>
        <dbReference type="ARBA" id="ARBA00022679"/>
    </source>
</evidence>
<dbReference type="PANTHER" id="PTHR32282">
    <property type="entry name" value="BINDING PROTEIN TRANSPEPTIDASE, PUTATIVE-RELATED"/>
    <property type="match status" value="1"/>
</dbReference>
<dbReference type="InterPro" id="IPR012338">
    <property type="entry name" value="Beta-lactam/transpept-like"/>
</dbReference>
<comment type="similarity">
    <text evidence="3">In the N-terminal section; belongs to the glycosyltransferase 51 family.</text>
</comment>
<keyword evidence="4" id="KW-0121">Carboxypeptidase</keyword>
<evidence type="ECO:0000313" key="22">
    <source>
        <dbReference type="EMBL" id="PWB75377.1"/>
    </source>
</evidence>
<evidence type="ECO:0000256" key="15">
    <source>
        <dbReference type="ARBA" id="ARBA00023316"/>
    </source>
</evidence>
<protein>
    <recommendedName>
        <fullName evidence="24">Penicillin-insensitive transglycosylase</fullName>
    </recommendedName>
</protein>
<evidence type="ECO:0000256" key="1">
    <source>
        <dbReference type="ARBA" id="ARBA00004370"/>
    </source>
</evidence>
<evidence type="ECO:0000256" key="17">
    <source>
        <dbReference type="ARBA" id="ARBA00049902"/>
    </source>
</evidence>
<accession>A0A855X9X3</accession>
<evidence type="ECO:0000256" key="8">
    <source>
        <dbReference type="ARBA" id="ARBA00022692"/>
    </source>
</evidence>
<proteinExistence type="inferred from homology"/>
<evidence type="ECO:0000256" key="19">
    <source>
        <dbReference type="SAM" id="Phobius"/>
    </source>
</evidence>
<comment type="caution">
    <text evidence="22">The sequence shown here is derived from an EMBL/GenBank/DDBJ whole genome shotgun (WGS) entry which is preliminary data.</text>
</comment>
<keyword evidence="14" id="KW-0511">Multifunctional enzyme</keyword>
<evidence type="ECO:0000256" key="18">
    <source>
        <dbReference type="SAM" id="MobiDB-lite"/>
    </source>
</evidence>
<keyword evidence="12 19" id="KW-1133">Transmembrane helix</keyword>
<dbReference type="GO" id="GO:0009002">
    <property type="term" value="F:serine-type D-Ala-D-Ala carboxypeptidase activity"/>
    <property type="evidence" value="ECO:0007669"/>
    <property type="project" value="UniProtKB-EC"/>
</dbReference>
<keyword evidence="13 19" id="KW-0472">Membrane</keyword>
<sequence length="717" mass="80703">MPWLTRFTKAAPVSRQRLRNSIMILILVVVIAITLIAAKTYRIYQSELPSFEQLHNIEPSLATRVYDRDGVLLKEFFSENRALTPFKEMPKPLVNMLIASEDQEFYSHWGINVRRAMIVAVTNLLNLQIRAGASTITQQLSRMLFLNQRRTFERKIKEALTAIKLERTYSKEEILEMYLNQYYFSRGAYGVAAAAHLFFNKRVQDLDLEECAILIGLLKGPNINSPLNNPDKALKARNRVLYSYLQWGGITQQQFDSLKNLPIHVAPANEDEGTAPYFTETVRQYLLNKYGETTLYSGGLKVFTTLDSRLQRVAENAVSAKIDSLRREILAQHGLRDPDYVSYVIDSATGKPKAVPKLVQGAFTAIDNATGDVIAMVGGRSFRESEFNRAVQALRQPGSSFKPFVYTACIDNGFKPSDIVDDNPIVLDIPGSKQWRPHNFDGKFLGPIPLRDGLRLSRNLATIRLLLKVTPEQAIFYARKMGITTPMEPVASLAIGVCEVREVEMVSAYTTFPNKGIHIPYRLITRVVDRYGTVLEDNSAIKKEEVLSPQTAYIMVDMMKAVVDSGTAQRARWMGFTRPAAGKTGTTDNYCDNWFIGYTPQITAGAWVGFDDKTSLGESEDGARNAVPIWTKFMLAAHDTLPIEDFEEPEGIAHDDVCVESGMLATDRCPIVANEAFRADNQPTEYCTIHQSRGYRYGGNRTRRPAPSDTVRDRTHF</sequence>
<evidence type="ECO:0000256" key="10">
    <source>
        <dbReference type="ARBA" id="ARBA00022960"/>
    </source>
</evidence>
<dbReference type="InterPro" id="IPR050396">
    <property type="entry name" value="Glycosyltr_51/Transpeptidase"/>
</dbReference>
<dbReference type="GO" id="GO:0030288">
    <property type="term" value="C:outer membrane-bounded periplasmic space"/>
    <property type="evidence" value="ECO:0007669"/>
    <property type="project" value="TreeGrafter"/>
</dbReference>
<comment type="subcellular location">
    <subcellularLocation>
        <location evidence="1">Membrane</location>
    </subcellularLocation>
</comment>
<organism evidence="22 23">
    <name type="scientific">candidate division GN15 bacterium</name>
    <dbReference type="NCBI Taxonomy" id="2072418"/>
    <lineage>
        <taxon>Bacteria</taxon>
        <taxon>candidate division GN15</taxon>
    </lineage>
</organism>
<keyword evidence="10" id="KW-0133">Cell shape</keyword>
<dbReference type="GO" id="GO:0009252">
    <property type="term" value="P:peptidoglycan biosynthetic process"/>
    <property type="evidence" value="ECO:0007669"/>
    <property type="project" value="UniProtKB-KW"/>
</dbReference>
<feature type="transmembrane region" description="Helical" evidence="19">
    <location>
        <begin position="21"/>
        <end position="41"/>
    </location>
</feature>
<dbReference type="SUPFAM" id="SSF56601">
    <property type="entry name" value="beta-lactamase/transpeptidase-like"/>
    <property type="match status" value="1"/>
</dbReference>
<gene>
    <name evidence="22" type="ORF">C3F09_02475</name>
</gene>
<dbReference type="GO" id="GO:0016020">
    <property type="term" value="C:membrane"/>
    <property type="evidence" value="ECO:0007669"/>
    <property type="project" value="UniProtKB-SubCell"/>
</dbReference>
<reference evidence="22 23" key="1">
    <citation type="journal article" date="2018" name="ISME J.">
        <title>A methanotrophic archaeon couples anaerobic oxidation of methane to Fe(III) reduction.</title>
        <authorList>
            <person name="Cai C."/>
            <person name="Leu A.O."/>
            <person name="Xie G.J."/>
            <person name="Guo J."/>
            <person name="Feng Y."/>
            <person name="Zhao J.X."/>
            <person name="Tyson G.W."/>
            <person name="Yuan Z."/>
            <person name="Hu S."/>
        </authorList>
    </citation>
    <scope>NUCLEOTIDE SEQUENCE [LARGE SCALE GENOMIC DNA]</scope>
    <source>
        <strain evidence="22">FeB_12</strain>
    </source>
</reference>
<evidence type="ECO:0000256" key="12">
    <source>
        <dbReference type="ARBA" id="ARBA00022989"/>
    </source>
</evidence>
<dbReference type="AlphaFoldDB" id="A0A855X9X3"/>
<evidence type="ECO:0000256" key="16">
    <source>
        <dbReference type="ARBA" id="ARBA00034000"/>
    </source>
</evidence>
<name>A0A855X9X3_9BACT</name>
<dbReference type="GO" id="GO:0008658">
    <property type="term" value="F:penicillin binding"/>
    <property type="evidence" value="ECO:0007669"/>
    <property type="project" value="InterPro"/>
</dbReference>
<keyword evidence="7" id="KW-0808">Transferase</keyword>
<evidence type="ECO:0000256" key="13">
    <source>
        <dbReference type="ARBA" id="ARBA00023136"/>
    </source>
</evidence>
<dbReference type="GO" id="GO:0008955">
    <property type="term" value="F:peptidoglycan glycosyltransferase activity"/>
    <property type="evidence" value="ECO:0007669"/>
    <property type="project" value="UniProtKB-EC"/>
</dbReference>
<evidence type="ECO:0000259" key="20">
    <source>
        <dbReference type="Pfam" id="PF00905"/>
    </source>
</evidence>
<feature type="domain" description="Glycosyl transferase family 51" evidence="21">
    <location>
        <begin position="71"/>
        <end position="242"/>
    </location>
</feature>
<dbReference type="NCBIfam" id="TIGR02074">
    <property type="entry name" value="PBP_1a_fam"/>
    <property type="match status" value="1"/>
</dbReference>
<feature type="region of interest" description="Disordered" evidence="18">
    <location>
        <begin position="697"/>
        <end position="717"/>
    </location>
</feature>
<evidence type="ECO:0000256" key="14">
    <source>
        <dbReference type="ARBA" id="ARBA00023268"/>
    </source>
</evidence>
<dbReference type="Gene3D" id="1.10.3810.10">
    <property type="entry name" value="Biosynthetic peptidoglycan transglycosylase-like"/>
    <property type="match status" value="1"/>
</dbReference>
<evidence type="ECO:0000313" key="23">
    <source>
        <dbReference type="Proteomes" id="UP000250918"/>
    </source>
</evidence>
<evidence type="ECO:0000256" key="3">
    <source>
        <dbReference type="ARBA" id="ARBA00007739"/>
    </source>
</evidence>
<dbReference type="Proteomes" id="UP000250918">
    <property type="component" value="Unassembled WGS sequence"/>
</dbReference>
<dbReference type="Gene3D" id="3.40.710.10">
    <property type="entry name" value="DD-peptidase/beta-lactamase superfamily"/>
    <property type="match status" value="1"/>
</dbReference>
<dbReference type="GO" id="GO:0071555">
    <property type="term" value="P:cell wall organization"/>
    <property type="evidence" value="ECO:0007669"/>
    <property type="project" value="UniProtKB-KW"/>
</dbReference>
<dbReference type="InterPro" id="IPR001460">
    <property type="entry name" value="PCN-bd_Tpept"/>
</dbReference>
<evidence type="ECO:0000256" key="6">
    <source>
        <dbReference type="ARBA" id="ARBA00022676"/>
    </source>
</evidence>
<evidence type="ECO:0000256" key="9">
    <source>
        <dbReference type="ARBA" id="ARBA00022801"/>
    </source>
</evidence>
<dbReference type="EMBL" id="PQAP01000010">
    <property type="protein sequence ID" value="PWB75377.1"/>
    <property type="molecule type" value="Genomic_DNA"/>
</dbReference>
<keyword evidence="15" id="KW-0961">Cell wall biogenesis/degradation</keyword>
<keyword evidence="9" id="KW-0378">Hydrolase</keyword>